<dbReference type="Gene3D" id="3.30.420.10">
    <property type="entry name" value="Ribonuclease H-like superfamily/Ribonuclease H"/>
    <property type="match status" value="1"/>
</dbReference>
<keyword evidence="2" id="KW-1185">Reference proteome</keyword>
<protein>
    <recommendedName>
        <fullName evidence="3">RNase H type-1 domain-containing protein</fullName>
    </recommendedName>
</protein>
<evidence type="ECO:0008006" key="3">
    <source>
        <dbReference type="Google" id="ProtNLM"/>
    </source>
</evidence>
<organism evidence="1 2">
    <name type="scientific">Araneus ventricosus</name>
    <name type="common">Orbweaver spider</name>
    <name type="synonym">Epeira ventricosa</name>
    <dbReference type="NCBI Taxonomy" id="182803"/>
    <lineage>
        <taxon>Eukaryota</taxon>
        <taxon>Metazoa</taxon>
        <taxon>Ecdysozoa</taxon>
        <taxon>Arthropoda</taxon>
        <taxon>Chelicerata</taxon>
        <taxon>Arachnida</taxon>
        <taxon>Araneae</taxon>
        <taxon>Araneomorphae</taxon>
        <taxon>Entelegynae</taxon>
        <taxon>Araneoidea</taxon>
        <taxon>Araneidae</taxon>
        <taxon>Araneus</taxon>
    </lineage>
</organism>
<dbReference type="AlphaFoldDB" id="A0A4Y2DC55"/>
<evidence type="ECO:0000313" key="1">
    <source>
        <dbReference type="EMBL" id="GBM14300.1"/>
    </source>
</evidence>
<sequence>MYSCFNSTKQYIHTNSLSSISAINSANTRSGFVNKVKSNILEAKNMVGLSWVKAHVGIPRNELAYQQTKLAITSGEELFIPAPQTPPKELHGRKSE</sequence>
<reference evidence="1 2" key="1">
    <citation type="journal article" date="2019" name="Sci. Rep.">
        <title>Orb-weaving spider Araneus ventricosus genome elucidates the spidroin gene catalogue.</title>
        <authorList>
            <person name="Kono N."/>
            <person name="Nakamura H."/>
            <person name="Ohtoshi R."/>
            <person name="Moran D.A.P."/>
            <person name="Shinohara A."/>
            <person name="Yoshida Y."/>
            <person name="Fujiwara M."/>
            <person name="Mori M."/>
            <person name="Tomita M."/>
            <person name="Arakawa K."/>
        </authorList>
    </citation>
    <scope>NUCLEOTIDE SEQUENCE [LARGE SCALE GENOMIC DNA]</scope>
</reference>
<dbReference type="OrthoDB" id="2677368at2759"/>
<name>A0A4Y2DC55_ARAVE</name>
<dbReference type="GO" id="GO:0003676">
    <property type="term" value="F:nucleic acid binding"/>
    <property type="evidence" value="ECO:0007669"/>
    <property type="project" value="InterPro"/>
</dbReference>
<comment type="caution">
    <text evidence="1">The sequence shown here is derived from an EMBL/GenBank/DDBJ whole genome shotgun (WGS) entry which is preliminary data.</text>
</comment>
<dbReference type="InterPro" id="IPR012337">
    <property type="entry name" value="RNaseH-like_sf"/>
</dbReference>
<dbReference type="EMBL" id="BGPR01000341">
    <property type="protein sequence ID" value="GBM14300.1"/>
    <property type="molecule type" value="Genomic_DNA"/>
</dbReference>
<accession>A0A4Y2DC55</accession>
<dbReference type="Proteomes" id="UP000499080">
    <property type="component" value="Unassembled WGS sequence"/>
</dbReference>
<gene>
    <name evidence="1" type="ORF">AVEN_128361_1</name>
</gene>
<dbReference type="SUPFAM" id="SSF53098">
    <property type="entry name" value="Ribonuclease H-like"/>
    <property type="match status" value="1"/>
</dbReference>
<proteinExistence type="predicted"/>
<dbReference type="InterPro" id="IPR036397">
    <property type="entry name" value="RNaseH_sf"/>
</dbReference>
<evidence type="ECO:0000313" key="2">
    <source>
        <dbReference type="Proteomes" id="UP000499080"/>
    </source>
</evidence>